<dbReference type="Proteomes" id="UP000838749">
    <property type="component" value="Unassembled WGS sequence"/>
</dbReference>
<sequence>MLSDTARKLIMILKHSSVYHSHMPTLQELIIKSGRTPDKIHKAFHELVDEVYIEWEPHTALESAVIIKGWETPDIRLKTS</sequence>
<name>A0ABM9B847_9BACL</name>
<accession>A0ABM9B847</accession>
<proteinExistence type="predicted"/>
<dbReference type="EMBL" id="CAKMAB010000004">
    <property type="protein sequence ID" value="CAH1054812.1"/>
    <property type="molecule type" value="Genomic_DNA"/>
</dbReference>
<keyword evidence="2" id="KW-1185">Reference proteome</keyword>
<protein>
    <submittedName>
        <fullName evidence="1">Uncharacterized protein</fullName>
    </submittedName>
</protein>
<evidence type="ECO:0000313" key="2">
    <source>
        <dbReference type="Proteomes" id="UP000838749"/>
    </source>
</evidence>
<evidence type="ECO:0000313" key="1">
    <source>
        <dbReference type="EMBL" id="CAH1054812.1"/>
    </source>
</evidence>
<organism evidence="1 2">
    <name type="scientific">Paenibacillus pseudetheri</name>
    <dbReference type="NCBI Taxonomy" id="2897682"/>
    <lineage>
        <taxon>Bacteria</taxon>
        <taxon>Bacillati</taxon>
        <taxon>Bacillota</taxon>
        <taxon>Bacilli</taxon>
        <taxon>Bacillales</taxon>
        <taxon>Paenibacillaceae</taxon>
        <taxon>Paenibacillus</taxon>
    </lineage>
</organism>
<reference evidence="1" key="1">
    <citation type="submission" date="2021-12" db="EMBL/GenBank/DDBJ databases">
        <authorList>
            <person name="Criscuolo A."/>
        </authorList>
    </citation>
    <scope>NUCLEOTIDE SEQUENCE</scope>
    <source>
        <strain evidence="1">CIP111894</strain>
    </source>
</reference>
<gene>
    <name evidence="1" type="ORF">PAECIP111894_00962</name>
</gene>
<comment type="caution">
    <text evidence="1">The sequence shown here is derived from an EMBL/GenBank/DDBJ whole genome shotgun (WGS) entry which is preliminary data.</text>
</comment>